<dbReference type="Proteomes" id="UP000599437">
    <property type="component" value="Unassembled WGS sequence"/>
</dbReference>
<name>A0ABQ3DJ55_9ACTN</name>
<feature type="compositionally biased region" description="Low complexity" evidence="1">
    <location>
        <begin position="162"/>
        <end position="181"/>
    </location>
</feature>
<comment type="caution">
    <text evidence="3">The sequence shown here is derived from an EMBL/GenBank/DDBJ whole genome shotgun (WGS) entry which is preliminary data.</text>
</comment>
<evidence type="ECO:0000256" key="2">
    <source>
        <dbReference type="SAM" id="Phobius"/>
    </source>
</evidence>
<keyword evidence="2" id="KW-0472">Membrane</keyword>
<evidence type="ECO:0000313" key="4">
    <source>
        <dbReference type="Proteomes" id="UP000599437"/>
    </source>
</evidence>
<gene>
    <name evidence="3" type="ORF">GCM10010346_15820</name>
</gene>
<reference evidence="4" key="1">
    <citation type="journal article" date="2019" name="Int. J. Syst. Evol. Microbiol.">
        <title>The Global Catalogue of Microorganisms (GCM) 10K type strain sequencing project: providing services to taxonomists for standard genome sequencing and annotation.</title>
        <authorList>
            <consortium name="The Broad Institute Genomics Platform"/>
            <consortium name="The Broad Institute Genome Sequencing Center for Infectious Disease"/>
            <person name="Wu L."/>
            <person name="Ma J."/>
        </authorList>
    </citation>
    <scope>NUCLEOTIDE SEQUENCE [LARGE SCALE GENOMIC DNA]</scope>
    <source>
        <strain evidence="4">JCM 4737</strain>
    </source>
</reference>
<protein>
    <submittedName>
        <fullName evidence="3">Uncharacterized protein</fullName>
    </submittedName>
</protein>
<organism evidence="3 4">
    <name type="scientific">Streptomyces chryseus</name>
    <dbReference type="NCBI Taxonomy" id="68186"/>
    <lineage>
        <taxon>Bacteria</taxon>
        <taxon>Bacillati</taxon>
        <taxon>Actinomycetota</taxon>
        <taxon>Actinomycetes</taxon>
        <taxon>Kitasatosporales</taxon>
        <taxon>Streptomycetaceae</taxon>
        <taxon>Streptomyces</taxon>
    </lineage>
</organism>
<accession>A0ABQ3DJ55</accession>
<keyword evidence="2" id="KW-1133">Transmembrane helix</keyword>
<feature type="region of interest" description="Disordered" evidence="1">
    <location>
        <begin position="162"/>
        <end position="213"/>
    </location>
</feature>
<proteinExistence type="predicted"/>
<keyword evidence="2" id="KW-0812">Transmembrane</keyword>
<sequence length="213" mass="22871">MPGRNTIATMCGLGAGITLTIAAMDEYEPGDIGSILLFAAARLLPMMAVTVIALAFAKKWINAHEARTQGQLNDMAELRRQLDEDHGRRLLEIQAREERLNQLSDAHNTQLVSLAQRLDEALAGQQTERHLRAVLQTEFDLLAAEHNALIVEVLRERASAFTRGASRPASSSTSGSAGSPTPHGPARLRTSLTAIPQPHDEHTGATEGVGDAG</sequence>
<feature type="transmembrane region" description="Helical" evidence="2">
    <location>
        <begin position="32"/>
        <end position="57"/>
    </location>
</feature>
<keyword evidence="4" id="KW-1185">Reference proteome</keyword>
<evidence type="ECO:0000313" key="3">
    <source>
        <dbReference type="EMBL" id="GHA93952.1"/>
    </source>
</evidence>
<evidence type="ECO:0000256" key="1">
    <source>
        <dbReference type="SAM" id="MobiDB-lite"/>
    </source>
</evidence>
<dbReference type="EMBL" id="BMVO01000003">
    <property type="protein sequence ID" value="GHA93952.1"/>
    <property type="molecule type" value="Genomic_DNA"/>
</dbReference>